<reference evidence="7 8" key="1">
    <citation type="submission" date="2020-08" db="EMBL/GenBank/DDBJ databases">
        <title>Genomic Encyclopedia of Type Strains, Phase IV (KMG-IV): sequencing the most valuable type-strain genomes for metagenomic binning, comparative biology and taxonomic classification.</title>
        <authorList>
            <person name="Goeker M."/>
        </authorList>
    </citation>
    <scope>NUCLEOTIDE SEQUENCE [LARGE SCALE GENOMIC DNA]</scope>
    <source>
        <strain evidence="7 8">DSM 103725</strain>
    </source>
</reference>
<sequence>MAIPEFVHTDLQALGFEMPTEVLDKLEAYLDLILKANETTNLTAIRHREQAWSRLIVDSLTPLPGIPEDGDNLRLIDIGTGAGLPGIPLAIARPDVQVTLLEATGKKIAFLQSVIDALDLTNTQTLQERAETAAQDPRYRGKFDVVTNRAVGPMPVVLEYSLPMLKVGGRLLAMKGPKAEAELDASGDALIKLGGGEVAVVDAYPESFDNELVIVSVIKEAQTPKDYPRLPGLPKKQPL</sequence>
<dbReference type="InterPro" id="IPR003682">
    <property type="entry name" value="rRNA_ssu_MeTfrase_G"/>
</dbReference>
<dbReference type="FunFam" id="3.40.50.150:FF:000041">
    <property type="entry name" value="Ribosomal RNA small subunit methyltransferase G"/>
    <property type="match status" value="1"/>
</dbReference>
<dbReference type="Pfam" id="PF02527">
    <property type="entry name" value="GidB"/>
    <property type="match status" value="1"/>
</dbReference>
<comment type="subcellular location">
    <subcellularLocation>
        <location evidence="6">Cytoplasm</location>
    </subcellularLocation>
</comment>
<dbReference type="PANTHER" id="PTHR31760:SF0">
    <property type="entry name" value="S-ADENOSYL-L-METHIONINE-DEPENDENT METHYLTRANSFERASES SUPERFAMILY PROTEIN"/>
    <property type="match status" value="1"/>
</dbReference>
<dbReference type="Proteomes" id="UP000541810">
    <property type="component" value="Unassembled WGS sequence"/>
</dbReference>
<dbReference type="EMBL" id="JACHGY010000001">
    <property type="protein sequence ID" value="MBB6431439.1"/>
    <property type="molecule type" value="Genomic_DNA"/>
</dbReference>
<keyword evidence="2 6" id="KW-0698">rRNA processing</keyword>
<dbReference type="PIRSF" id="PIRSF003078">
    <property type="entry name" value="GidB"/>
    <property type="match status" value="1"/>
</dbReference>
<dbReference type="PANTHER" id="PTHR31760">
    <property type="entry name" value="S-ADENOSYL-L-METHIONINE-DEPENDENT METHYLTRANSFERASES SUPERFAMILY PROTEIN"/>
    <property type="match status" value="1"/>
</dbReference>
<gene>
    <name evidence="6" type="primary">rsmG</name>
    <name evidence="7" type="ORF">HNQ40_003245</name>
</gene>
<feature type="binding site" evidence="6">
    <location>
        <begin position="130"/>
        <end position="131"/>
    </location>
    <ligand>
        <name>S-adenosyl-L-methionine</name>
        <dbReference type="ChEBI" id="CHEBI:59789"/>
    </ligand>
</feature>
<feature type="binding site" evidence="6">
    <location>
        <begin position="102"/>
        <end position="104"/>
    </location>
    <ligand>
        <name>S-adenosyl-L-methionine</name>
        <dbReference type="ChEBI" id="CHEBI:59789"/>
    </ligand>
</feature>
<keyword evidence="4 6" id="KW-0808">Transferase</keyword>
<protein>
    <recommendedName>
        <fullName evidence="6">Ribosomal RNA small subunit methyltransferase G</fullName>
        <ecNumber evidence="6">2.1.1.-</ecNumber>
    </recommendedName>
    <alternativeName>
        <fullName evidence="6">16S rRNA 7-methylguanosine methyltransferase</fullName>
        <shortName evidence="6">16S rRNA m7G methyltransferase</shortName>
    </alternativeName>
</protein>
<feature type="binding site" evidence="6">
    <location>
        <position position="149"/>
    </location>
    <ligand>
        <name>S-adenosyl-L-methionine</name>
        <dbReference type="ChEBI" id="CHEBI:59789"/>
    </ligand>
</feature>
<dbReference type="InterPro" id="IPR029063">
    <property type="entry name" value="SAM-dependent_MTases_sf"/>
</dbReference>
<evidence type="ECO:0000256" key="4">
    <source>
        <dbReference type="ARBA" id="ARBA00022679"/>
    </source>
</evidence>
<evidence type="ECO:0000256" key="6">
    <source>
        <dbReference type="HAMAP-Rule" id="MF_00074"/>
    </source>
</evidence>
<dbReference type="NCBIfam" id="TIGR00138">
    <property type="entry name" value="rsmG_gidB"/>
    <property type="match status" value="1"/>
</dbReference>
<evidence type="ECO:0000256" key="1">
    <source>
        <dbReference type="ARBA" id="ARBA00022490"/>
    </source>
</evidence>
<dbReference type="EC" id="2.1.1.-" evidence="6"/>
<evidence type="ECO:0000256" key="2">
    <source>
        <dbReference type="ARBA" id="ARBA00022552"/>
    </source>
</evidence>
<evidence type="ECO:0000313" key="8">
    <source>
        <dbReference type="Proteomes" id="UP000541810"/>
    </source>
</evidence>
<keyword evidence="3 6" id="KW-0489">Methyltransferase</keyword>
<dbReference type="GO" id="GO:0005829">
    <property type="term" value="C:cytosol"/>
    <property type="evidence" value="ECO:0007669"/>
    <property type="project" value="TreeGrafter"/>
</dbReference>
<evidence type="ECO:0000313" key="7">
    <source>
        <dbReference type="EMBL" id="MBB6431439.1"/>
    </source>
</evidence>
<evidence type="ECO:0000256" key="5">
    <source>
        <dbReference type="ARBA" id="ARBA00022691"/>
    </source>
</evidence>
<keyword evidence="5 6" id="KW-0949">S-adenosyl-L-methionine</keyword>
<comment type="function">
    <text evidence="6">Specifically methylates the N7 position of a guanine in 16S rRNA.</text>
</comment>
<dbReference type="AlphaFoldDB" id="A0A7X0HBM2"/>
<keyword evidence="8" id="KW-1185">Reference proteome</keyword>
<name>A0A7X0HBM2_9BACT</name>
<dbReference type="HAMAP" id="MF_00074">
    <property type="entry name" value="16SrRNA_methyltr_G"/>
    <property type="match status" value="1"/>
</dbReference>
<accession>A0A7X0HBM2</accession>
<dbReference type="SUPFAM" id="SSF53335">
    <property type="entry name" value="S-adenosyl-L-methionine-dependent methyltransferases"/>
    <property type="match status" value="1"/>
</dbReference>
<organism evidence="7 8">
    <name type="scientific">Algisphaera agarilytica</name>
    <dbReference type="NCBI Taxonomy" id="1385975"/>
    <lineage>
        <taxon>Bacteria</taxon>
        <taxon>Pseudomonadati</taxon>
        <taxon>Planctomycetota</taxon>
        <taxon>Phycisphaerae</taxon>
        <taxon>Phycisphaerales</taxon>
        <taxon>Phycisphaeraceae</taxon>
        <taxon>Algisphaera</taxon>
    </lineage>
</organism>
<comment type="caution">
    <text evidence="7">The sequence shown here is derived from an EMBL/GenBank/DDBJ whole genome shotgun (WGS) entry which is preliminary data.</text>
</comment>
<feature type="binding site" evidence="6">
    <location>
        <position position="79"/>
    </location>
    <ligand>
        <name>S-adenosyl-L-methionine</name>
        <dbReference type="ChEBI" id="CHEBI:59789"/>
    </ligand>
</feature>
<proteinExistence type="inferred from homology"/>
<comment type="similarity">
    <text evidence="6">Belongs to the methyltransferase superfamily. RNA methyltransferase RsmG family.</text>
</comment>
<dbReference type="GO" id="GO:0070043">
    <property type="term" value="F:rRNA (guanine-N7-)-methyltransferase activity"/>
    <property type="evidence" value="ECO:0007669"/>
    <property type="project" value="UniProtKB-UniRule"/>
</dbReference>
<dbReference type="RefSeq" id="WP_184678905.1">
    <property type="nucleotide sequence ID" value="NZ_JACHGY010000001.1"/>
</dbReference>
<dbReference type="CDD" id="cd02440">
    <property type="entry name" value="AdoMet_MTases"/>
    <property type="match status" value="1"/>
</dbReference>
<feature type="binding site" evidence="6">
    <location>
        <position position="84"/>
    </location>
    <ligand>
        <name>S-adenosyl-L-methionine</name>
        <dbReference type="ChEBI" id="CHEBI:59789"/>
    </ligand>
</feature>
<evidence type="ECO:0000256" key="3">
    <source>
        <dbReference type="ARBA" id="ARBA00022603"/>
    </source>
</evidence>
<dbReference type="Gene3D" id="3.40.50.150">
    <property type="entry name" value="Vaccinia Virus protein VP39"/>
    <property type="match status" value="1"/>
</dbReference>
<keyword evidence="1 6" id="KW-0963">Cytoplasm</keyword>